<dbReference type="CDD" id="cd00229">
    <property type="entry name" value="SGNH_hydrolase"/>
    <property type="match status" value="1"/>
</dbReference>
<comment type="caution">
    <text evidence="2">The sequence shown here is derived from an EMBL/GenBank/DDBJ whole genome shotgun (WGS) entry which is preliminary data.</text>
</comment>
<dbReference type="Gene3D" id="3.40.50.1110">
    <property type="entry name" value="SGNH hydrolase"/>
    <property type="match status" value="1"/>
</dbReference>
<evidence type="ECO:0000313" key="2">
    <source>
        <dbReference type="EMBL" id="OPA80944.1"/>
    </source>
</evidence>
<keyword evidence="3" id="KW-1185">Reference proteome</keyword>
<sequence length="208" mass="23070">MELINDERRWYGKSWCTLGDSITAANGYQPLVGAALGFSVITNAGQSGCPLTAGGDRDYGATVHIGRKMELGYDCVTIFAGTNDFRLDKPIGRKEDRDIHTFYGAYIELVEDILTKNPACRLSLWTPLQRDKDGFDIHSVNQAGHRLIDYVEVIQAIGLEYALPVLNLYAESGFNRFTLSVLTSDRLHPNEQGYARIASMASSFLARL</sequence>
<reference evidence="2 3" key="1">
    <citation type="submission" date="2017-01" db="EMBL/GenBank/DDBJ databases">
        <title>Genome analysis of Paenibacillus selenitrireducens ES3-24.</title>
        <authorList>
            <person name="Xu D."/>
            <person name="Yao R."/>
            <person name="Zheng S."/>
        </authorList>
    </citation>
    <scope>NUCLEOTIDE SEQUENCE [LARGE SCALE GENOMIC DNA]</scope>
    <source>
        <strain evidence="2 3">ES3-24</strain>
    </source>
</reference>
<dbReference type="InterPro" id="IPR013830">
    <property type="entry name" value="SGNH_hydro"/>
</dbReference>
<dbReference type="AlphaFoldDB" id="A0A1T2XM50"/>
<dbReference type="InterPro" id="IPR036514">
    <property type="entry name" value="SGNH_hydro_sf"/>
</dbReference>
<organism evidence="2 3">
    <name type="scientific">Paenibacillus selenitireducens</name>
    <dbReference type="NCBI Taxonomy" id="1324314"/>
    <lineage>
        <taxon>Bacteria</taxon>
        <taxon>Bacillati</taxon>
        <taxon>Bacillota</taxon>
        <taxon>Bacilli</taxon>
        <taxon>Bacillales</taxon>
        <taxon>Paenibacillaceae</taxon>
        <taxon>Paenibacillus</taxon>
    </lineage>
</organism>
<evidence type="ECO:0000259" key="1">
    <source>
        <dbReference type="Pfam" id="PF13472"/>
    </source>
</evidence>
<evidence type="ECO:0000313" key="3">
    <source>
        <dbReference type="Proteomes" id="UP000190188"/>
    </source>
</evidence>
<dbReference type="Pfam" id="PF13472">
    <property type="entry name" value="Lipase_GDSL_2"/>
    <property type="match status" value="1"/>
</dbReference>
<dbReference type="EMBL" id="MSZX01000001">
    <property type="protein sequence ID" value="OPA80944.1"/>
    <property type="molecule type" value="Genomic_DNA"/>
</dbReference>
<dbReference type="SUPFAM" id="SSF52266">
    <property type="entry name" value="SGNH hydrolase"/>
    <property type="match status" value="1"/>
</dbReference>
<proteinExistence type="predicted"/>
<name>A0A1T2XM50_9BACL</name>
<gene>
    <name evidence="2" type="ORF">BVG16_00940</name>
</gene>
<dbReference type="Proteomes" id="UP000190188">
    <property type="component" value="Unassembled WGS sequence"/>
</dbReference>
<dbReference type="RefSeq" id="WP_078496668.1">
    <property type="nucleotide sequence ID" value="NZ_MSZX01000001.1"/>
</dbReference>
<feature type="domain" description="SGNH hydrolase-type esterase" evidence="1">
    <location>
        <begin position="18"/>
        <end position="196"/>
    </location>
</feature>
<dbReference type="STRING" id="1324314.BVG16_00940"/>
<accession>A0A1T2XM50</accession>
<protein>
    <recommendedName>
        <fullName evidence="1">SGNH hydrolase-type esterase domain-containing protein</fullName>
    </recommendedName>
</protein>
<dbReference type="OrthoDB" id="9777593at2"/>